<geneLocation type="plasmid" evidence="9 11">
    <name>unnamed</name>
</geneLocation>
<name>A0A291E687_9ENTR</name>
<evidence type="ECO:0000256" key="3">
    <source>
        <dbReference type="ARBA" id="ARBA00020534"/>
    </source>
</evidence>
<evidence type="ECO:0000256" key="8">
    <source>
        <dbReference type="ARBA" id="ARBA00023163"/>
    </source>
</evidence>
<dbReference type="RefSeq" id="WP_061277633.1">
    <property type="nucleotide sequence ID" value="NZ_CP023526.1"/>
</dbReference>
<dbReference type="Gene3D" id="1.10.287.2320">
    <property type="match status" value="1"/>
</dbReference>
<proteinExistence type="inferred from homology"/>
<dbReference type="Proteomes" id="UP000251197">
    <property type="component" value="Unassembled WGS sequence"/>
</dbReference>
<reference evidence="10 12" key="2">
    <citation type="submission" date="2018-06" db="EMBL/GenBank/DDBJ databases">
        <authorList>
            <consortium name="Pathogen Informatics"/>
            <person name="Doyle S."/>
        </authorList>
    </citation>
    <scope>NUCLEOTIDE SEQUENCE [LARGE SCALE GENOMIC DNA]</scope>
    <source>
        <strain evidence="10 12">NCTC12120</strain>
    </source>
</reference>
<comment type="similarity">
    <text evidence="2">Belongs to the relaxosome TraM family.</text>
</comment>
<dbReference type="Proteomes" id="UP000217979">
    <property type="component" value="Plasmid unnamed"/>
</dbReference>
<evidence type="ECO:0000256" key="2">
    <source>
        <dbReference type="ARBA" id="ARBA00008859"/>
    </source>
</evidence>
<evidence type="ECO:0000256" key="5">
    <source>
        <dbReference type="ARBA" id="ARBA00022971"/>
    </source>
</evidence>
<dbReference type="CDD" id="cd14804">
    <property type="entry name" value="Tra_M"/>
    <property type="match status" value="1"/>
</dbReference>
<organism evidence="9 11">
    <name type="scientific">Cedecea neteri</name>
    <dbReference type="NCBI Taxonomy" id="158822"/>
    <lineage>
        <taxon>Bacteria</taxon>
        <taxon>Pseudomonadati</taxon>
        <taxon>Pseudomonadota</taxon>
        <taxon>Gammaproteobacteria</taxon>
        <taxon>Enterobacterales</taxon>
        <taxon>Enterobacteriaceae</taxon>
        <taxon>Cedecea</taxon>
    </lineage>
</organism>
<dbReference type="GO" id="GO:0003677">
    <property type="term" value="F:DNA binding"/>
    <property type="evidence" value="ECO:0007669"/>
    <property type="project" value="UniProtKB-KW"/>
</dbReference>
<evidence type="ECO:0000313" key="10">
    <source>
        <dbReference type="EMBL" id="SQC92132.1"/>
    </source>
</evidence>
<dbReference type="SUPFAM" id="SSF47729">
    <property type="entry name" value="IHF-like DNA-binding proteins"/>
    <property type="match status" value="1"/>
</dbReference>
<dbReference type="EMBL" id="UAVU01000009">
    <property type="protein sequence ID" value="SQC92132.1"/>
    <property type="molecule type" value="Genomic_DNA"/>
</dbReference>
<dbReference type="InterPro" id="IPR010992">
    <property type="entry name" value="IHF-like_DNA-bd_dom_sf"/>
</dbReference>
<gene>
    <name evidence="10" type="primary">traM</name>
    <name evidence="9" type="ORF">CO704_25555</name>
    <name evidence="10" type="ORF">NCTC12120_05319</name>
</gene>
<protein>
    <recommendedName>
        <fullName evidence="3">Relaxosome protein TraM</fullName>
    </recommendedName>
</protein>
<dbReference type="Gene3D" id="1.10.10.450">
    <property type="entry name" value="TraM protein, DNA-binding"/>
    <property type="match status" value="1"/>
</dbReference>
<evidence type="ECO:0000256" key="7">
    <source>
        <dbReference type="ARBA" id="ARBA00023125"/>
    </source>
</evidence>
<dbReference type="SUPFAM" id="SSF140581">
    <property type="entry name" value="TraM-like"/>
    <property type="match status" value="1"/>
</dbReference>
<keyword evidence="5" id="KW-0184">Conjugation</keyword>
<dbReference type="InterPro" id="IPR007925">
    <property type="entry name" value="TRelaxosome_TraM"/>
</dbReference>
<sequence>MPRAQVYIDKNNYERVRQIVDEKRNDGADVSQANISSVCGMLLDLGLRVYSAQKKREAEGEENRTDNDAGQADFNRILMDYMLKTSYASTMLLRMVGEIDEVKSRGEYQFESIRAEIRRNSAEQLDRIFDAEG</sequence>
<dbReference type="InterPro" id="IPR042073">
    <property type="entry name" value="TraM_DNA-bd"/>
</dbReference>
<dbReference type="EMBL" id="CP023526">
    <property type="protein sequence ID" value="ATF95446.1"/>
    <property type="molecule type" value="Genomic_DNA"/>
</dbReference>
<comment type="subcellular location">
    <subcellularLocation>
        <location evidence="1">Cytoplasm</location>
    </subcellularLocation>
</comment>
<reference evidence="9 11" key="1">
    <citation type="submission" date="2017-09" db="EMBL/GenBank/DDBJ databases">
        <title>FDA dAtabase for Regulatory Grade micrObial Sequences (FDA-ARGOS): Supporting development and validation of Infectious Disease Dx tests.</title>
        <authorList>
            <person name="Minogue T."/>
            <person name="Wolcott M."/>
            <person name="Wasieloski L."/>
            <person name="Aguilar W."/>
            <person name="Moore D."/>
            <person name="Tallon L."/>
            <person name="Sadzewicz L."/>
            <person name="Ott S."/>
            <person name="Zhao X."/>
            <person name="Nagaraj S."/>
            <person name="Vavikolanu K."/>
            <person name="Aluvathingal J."/>
            <person name="Nadendla S."/>
            <person name="Sichtig H."/>
        </authorList>
    </citation>
    <scope>NUCLEOTIDE SEQUENCE [LARGE SCALE GENOMIC DNA]</scope>
    <source>
        <strain evidence="9 11">FDAARGOS_392</strain>
        <plasmid evidence="9 11">unnamed</plasmid>
    </source>
</reference>
<dbReference type="AlphaFoldDB" id="A0A291E687"/>
<keyword evidence="6" id="KW-0805">Transcription regulation</keyword>
<keyword evidence="9" id="KW-0614">Plasmid</keyword>
<accession>A0A291E687</accession>
<keyword evidence="8" id="KW-0804">Transcription</keyword>
<dbReference type="Pfam" id="PF05261">
    <property type="entry name" value="Tra_M"/>
    <property type="match status" value="1"/>
</dbReference>
<keyword evidence="4" id="KW-0963">Cytoplasm</keyword>
<evidence type="ECO:0000313" key="11">
    <source>
        <dbReference type="Proteomes" id="UP000217979"/>
    </source>
</evidence>
<dbReference type="GO" id="GO:0005737">
    <property type="term" value="C:cytoplasm"/>
    <property type="evidence" value="ECO:0007669"/>
    <property type="project" value="UniProtKB-SubCell"/>
</dbReference>
<evidence type="ECO:0000256" key="1">
    <source>
        <dbReference type="ARBA" id="ARBA00004496"/>
    </source>
</evidence>
<evidence type="ECO:0000313" key="9">
    <source>
        <dbReference type="EMBL" id="ATF95446.1"/>
    </source>
</evidence>
<evidence type="ECO:0000256" key="4">
    <source>
        <dbReference type="ARBA" id="ARBA00022490"/>
    </source>
</evidence>
<evidence type="ECO:0000313" key="12">
    <source>
        <dbReference type="Proteomes" id="UP000251197"/>
    </source>
</evidence>
<evidence type="ECO:0000256" key="6">
    <source>
        <dbReference type="ARBA" id="ARBA00023015"/>
    </source>
</evidence>
<keyword evidence="7" id="KW-0238">DNA-binding</keyword>